<protein>
    <submittedName>
        <fullName evidence="2">Uncharacterized protein</fullName>
    </submittedName>
</protein>
<proteinExistence type="predicted"/>
<name>A0A7J5YBY6_DISMA</name>
<dbReference type="Proteomes" id="UP000518266">
    <property type="component" value="Unassembled WGS sequence"/>
</dbReference>
<reference evidence="2 3" key="1">
    <citation type="submission" date="2020-03" db="EMBL/GenBank/DDBJ databases">
        <title>Dissostichus mawsoni Genome sequencing and assembly.</title>
        <authorList>
            <person name="Park H."/>
        </authorList>
    </citation>
    <scope>NUCLEOTIDE SEQUENCE [LARGE SCALE GENOMIC DNA]</scope>
    <source>
        <strain evidence="2">DM0001</strain>
        <tissue evidence="2">Muscle</tissue>
    </source>
</reference>
<evidence type="ECO:0000313" key="2">
    <source>
        <dbReference type="EMBL" id="KAF3845858.1"/>
    </source>
</evidence>
<feature type="compositionally biased region" description="Polar residues" evidence="1">
    <location>
        <begin position="165"/>
        <end position="175"/>
    </location>
</feature>
<evidence type="ECO:0000313" key="3">
    <source>
        <dbReference type="Proteomes" id="UP000518266"/>
    </source>
</evidence>
<organism evidence="2 3">
    <name type="scientific">Dissostichus mawsoni</name>
    <name type="common">Antarctic cod</name>
    <dbReference type="NCBI Taxonomy" id="36200"/>
    <lineage>
        <taxon>Eukaryota</taxon>
        <taxon>Metazoa</taxon>
        <taxon>Chordata</taxon>
        <taxon>Craniata</taxon>
        <taxon>Vertebrata</taxon>
        <taxon>Euteleostomi</taxon>
        <taxon>Actinopterygii</taxon>
        <taxon>Neopterygii</taxon>
        <taxon>Teleostei</taxon>
        <taxon>Neoteleostei</taxon>
        <taxon>Acanthomorphata</taxon>
        <taxon>Eupercaria</taxon>
        <taxon>Perciformes</taxon>
        <taxon>Notothenioidei</taxon>
        <taxon>Nototheniidae</taxon>
        <taxon>Dissostichus</taxon>
    </lineage>
</organism>
<dbReference type="EMBL" id="JAAKFY010000014">
    <property type="protein sequence ID" value="KAF3845858.1"/>
    <property type="molecule type" value="Genomic_DNA"/>
</dbReference>
<keyword evidence="3" id="KW-1185">Reference proteome</keyword>
<feature type="region of interest" description="Disordered" evidence="1">
    <location>
        <begin position="143"/>
        <end position="175"/>
    </location>
</feature>
<comment type="caution">
    <text evidence="2">The sequence shown here is derived from an EMBL/GenBank/DDBJ whole genome shotgun (WGS) entry which is preliminary data.</text>
</comment>
<dbReference type="OrthoDB" id="1739706at2759"/>
<gene>
    <name evidence="2" type="ORF">F7725_002936</name>
</gene>
<evidence type="ECO:0000256" key="1">
    <source>
        <dbReference type="SAM" id="MobiDB-lite"/>
    </source>
</evidence>
<sequence>MAKNVYHVEPGELFGSAAVQVLERTVQASQTRQQFSALRRDMPPPVGLEVLRLPPEAAPIHRLTPVSAMGLSVPRGGRPATVLYHKCKGEPPMQPHLKLFPRTLMGDRRRSFKADWYKIHPWLEYSKMSDSAHCYACRHFSPPNSTDTVSKIGRRQHTKRGDLQSMPNLSGTRTQ</sequence>
<dbReference type="AlphaFoldDB" id="A0A7J5YBY6"/>
<accession>A0A7J5YBY6</accession>